<sequence>MEFLSQLKLIKMLLSMKLSWISGRKPLNFLFIGCCKMHQPTYSAVLTAWPRKRIYWMNQDDLVMFDHLLQPLNWPNERVIPQKICSMYRSVILSAKVFMSLMLKRIQR</sequence>
<dbReference type="AlphaFoldDB" id="A0A224XU47"/>
<proteinExistence type="predicted"/>
<reference evidence="1" key="1">
    <citation type="journal article" date="2018" name="PLoS Negl. Trop. Dis.">
        <title>An insight into the salivary gland and fat body transcriptome of Panstrongylus lignarius (Hemiptera: Heteroptera), the main vector of Chagas disease in Peru.</title>
        <authorList>
            <person name="Nevoa J.C."/>
            <person name="Mendes M.T."/>
            <person name="da Silva M.V."/>
            <person name="Soares S.C."/>
            <person name="Oliveira C.J.F."/>
            <person name="Ribeiro J.M.C."/>
        </authorList>
    </citation>
    <scope>NUCLEOTIDE SEQUENCE</scope>
</reference>
<protein>
    <submittedName>
        <fullName evidence="1">Putative secreted protein</fullName>
    </submittedName>
</protein>
<evidence type="ECO:0000313" key="1">
    <source>
        <dbReference type="EMBL" id="JAW14674.1"/>
    </source>
</evidence>
<name>A0A224XU47_9HEMI</name>
<accession>A0A224XU47</accession>
<dbReference type="EMBL" id="GFTR01001752">
    <property type="protein sequence ID" value="JAW14674.1"/>
    <property type="molecule type" value="Transcribed_RNA"/>
</dbReference>
<organism evidence="1">
    <name type="scientific">Panstrongylus lignarius</name>
    <dbReference type="NCBI Taxonomy" id="156445"/>
    <lineage>
        <taxon>Eukaryota</taxon>
        <taxon>Metazoa</taxon>
        <taxon>Ecdysozoa</taxon>
        <taxon>Arthropoda</taxon>
        <taxon>Hexapoda</taxon>
        <taxon>Insecta</taxon>
        <taxon>Pterygota</taxon>
        <taxon>Neoptera</taxon>
        <taxon>Paraneoptera</taxon>
        <taxon>Hemiptera</taxon>
        <taxon>Heteroptera</taxon>
        <taxon>Panheteroptera</taxon>
        <taxon>Cimicomorpha</taxon>
        <taxon>Reduviidae</taxon>
        <taxon>Triatominae</taxon>
        <taxon>Panstrongylus</taxon>
    </lineage>
</organism>